<comment type="caution">
    <text evidence="4">The sequence shown here is derived from an EMBL/GenBank/DDBJ whole genome shotgun (WGS) entry which is preliminary data.</text>
</comment>
<organism evidence="4 5">
    <name type="scientific">Holothuria leucospilota</name>
    <name type="common">Black long sea cucumber</name>
    <name type="synonym">Mertensiothuria leucospilota</name>
    <dbReference type="NCBI Taxonomy" id="206669"/>
    <lineage>
        <taxon>Eukaryota</taxon>
        <taxon>Metazoa</taxon>
        <taxon>Echinodermata</taxon>
        <taxon>Eleutherozoa</taxon>
        <taxon>Echinozoa</taxon>
        <taxon>Holothuroidea</taxon>
        <taxon>Aspidochirotacea</taxon>
        <taxon>Aspidochirotida</taxon>
        <taxon>Holothuriidae</taxon>
        <taxon>Holothuria</taxon>
    </lineage>
</organism>
<dbReference type="PANTHER" id="PTHR11783">
    <property type="entry name" value="SULFOTRANSFERASE SULT"/>
    <property type="match status" value="1"/>
</dbReference>
<dbReference type="InterPro" id="IPR000863">
    <property type="entry name" value="Sulfotransferase_dom"/>
</dbReference>
<protein>
    <submittedName>
        <fullName evidence="4">Sulfotransferase 1A1</fullName>
    </submittedName>
</protein>
<gene>
    <name evidence="4" type="ORF">HOLleu_14347</name>
</gene>
<keyword evidence="5" id="KW-1185">Reference proteome</keyword>
<feature type="domain" description="Sulfotransferase" evidence="3">
    <location>
        <begin position="18"/>
        <end position="216"/>
    </location>
</feature>
<dbReference type="Proteomes" id="UP001152320">
    <property type="component" value="Chromosome 6"/>
</dbReference>
<evidence type="ECO:0000313" key="4">
    <source>
        <dbReference type="EMBL" id="KAJ8040133.1"/>
    </source>
</evidence>
<evidence type="ECO:0000259" key="3">
    <source>
        <dbReference type="Pfam" id="PF00685"/>
    </source>
</evidence>
<proteinExistence type="inferred from homology"/>
<sequence>MLSTPFETVALPDMKRPTYELVAQAKSPRSIITHLPWQFLPKQVTEQKKGKIIYIIRNPKDTLSSVCRFFLGGQDREEHIWPSLLQNFLEGEIPSGGWYEHVSEYLKHKDNKNVLIVSYEEMKLNFAQVAKSIAKFLGKDLDEEALKKVAESATVKGMKKSYDDMEKNIPGGEFVAKAMGNKLFIHKGVIGSWKNSFTVAENEMFDKIYGEKVASLGLDFIYEA</sequence>
<evidence type="ECO:0000256" key="1">
    <source>
        <dbReference type="ARBA" id="ARBA00005771"/>
    </source>
</evidence>
<dbReference type="SUPFAM" id="SSF52540">
    <property type="entry name" value="P-loop containing nucleoside triphosphate hydrolases"/>
    <property type="match status" value="1"/>
</dbReference>
<dbReference type="OrthoDB" id="205623at2759"/>
<evidence type="ECO:0000313" key="5">
    <source>
        <dbReference type="Proteomes" id="UP001152320"/>
    </source>
</evidence>
<accession>A0A9Q1C8G2</accession>
<reference evidence="4" key="1">
    <citation type="submission" date="2021-10" db="EMBL/GenBank/DDBJ databases">
        <title>Tropical sea cucumber genome reveals ecological adaptation and Cuvierian tubules defense mechanism.</title>
        <authorList>
            <person name="Chen T."/>
        </authorList>
    </citation>
    <scope>NUCLEOTIDE SEQUENCE</scope>
    <source>
        <strain evidence="4">Nanhai2018</strain>
        <tissue evidence="4">Muscle</tissue>
    </source>
</reference>
<evidence type="ECO:0000256" key="2">
    <source>
        <dbReference type="ARBA" id="ARBA00022679"/>
    </source>
</evidence>
<keyword evidence="2" id="KW-0808">Transferase</keyword>
<dbReference type="InterPro" id="IPR027417">
    <property type="entry name" value="P-loop_NTPase"/>
</dbReference>
<dbReference type="AlphaFoldDB" id="A0A9Q1C8G2"/>
<dbReference type="GO" id="GO:0008146">
    <property type="term" value="F:sulfotransferase activity"/>
    <property type="evidence" value="ECO:0007669"/>
    <property type="project" value="InterPro"/>
</dbReference>
<name>A0A9Q1C8G2_HOLLE</name>
<dbReference type="Pfam" id="PF00685">
    <property type="entry name" value="Sulfotransfer_1"/>
    <property type="match status" value="1"/>
</dbReference>
<comment type="similarity">
    <text evidence="1">Belongs to the sulfotransferase 1 family.</text>
</comment>
<dbReference type="Gene3D" id="3.40.50.300">
    <property type="entry name" value="P-loop containing nucleotide triphosphate hydrolases"/>
    <property type="match status" value="1"/>
</dbReference>
<dbReference type="EMBL" id="JAIZAY010000006">
    <property type="protein sequence ID" value="KAJ8040133.1"/>
    <property type="molecule type" value="Genomic_DNA"/>
</dbReference>